<dbReference type="Pfam" id="PF01939">
    <property type="entry name" value="NucS_C"/>
    <property type="match status" value="1"/>
</dbReference>
<dbReference type="OrthoDB" id="570199at2"/>
<sequence length="424" mass="46935">MAPAGAIIPSANAGLEDRPGGSTWVTRSVIVDPLSLGVGNSPSITPPSDRRQPLSRRNSAAQSLPVSVAAIHQNEAMALYRYSDTDLEPIRRTTLVAEQIREREDIQRLLLKRIGIINEDFLAVAEEYSLFEDSRRRVDLLALDRRGSLVVIELKRTDDGGHMELQALRYAAMVSTMTLDHLVQTFADFHAVTPLQARETILDWVDEPMDELPNHVRIVLVSGDFSTEVTSTVLWLNENYNTDISCYRIVPYRLESETLLDLQQIIPLPEAKQFQIQQRKKVAASTAVQTSGRDFTRYDIQIAGGEFTDLSKQAAVKKVLQLLHLAGVSIATLMEACKGSRWVAVHPSADETVAEAFAREYPGRSSNHLWFDLDIRGEGTTWVTPRFGGADTESILDALALAASPAVSVKWARRDREASGDSSA</sequence>
<accession>A0A3L7IZY4</accession>
<proteinExistence type="predicted"/>
<organism evidence="3 4">
    <name type="scientific">Mycetocola zhadangensis</name>
    <dbReference type="NCBI Taxonomy" id="1164595"/>
    <lineage>
        <taxon>Bacteria</taxon>
        <taxon>Bacillati</taxon>
        <taxon>Actinomycetota</taxon>
        <taxon>Actinomycetes</taxon>
        <taxon>Micrococcales</taxon>
        <taxon>Microbacteriaceae</taxon>
        <taxon>Mycetocola</taxon>
    </lineage>
</organism>
<reference evidence="3 4" key="1">
    <citation type="submission" date="2018-10" db="EMBL/GenBank/DDBJ databases">
        <authorList>
            <person name="Li J."/>
        </authorList>
    </citation>
    <scope>NUCLEOTIDE SEQUENCE [LARGE SCALE GENOMIC DNA]</scope>
    <source>
        <strain evidence="3 4">ZD1-4</strain>
    </source>
</reference>
<dbReference type="InterPro" id="IPR011856">
    <property type="entry name" value="tRNA_endonuc-like_dom_sf"/>
</dbReference>
<evidence type="ECO:0000313" key="4">
    <source>
        <dbReference type="Proteomes" id="UP000282460"/>
    </source>
</evidence>
<protein>
    <submittedName>
        <fullName evidence="3">DUF91 domain-containing protein</fullName>
    </submittedName>
</protein>
<dbReference type="GO" id="GO:0004519">
    <property type="term" value="F:endonuclease activity"/>
    <property type="evidence" value="ECO:0007669"/>
    <property type="project" value="InterPro"/>
</dbReference>
<dbReference type="AlphaFoldDB" id="A0A3L7IZY4"/>
<gene>
    <name evidence="3" type="ORF">D9V28_11660</name>
</gene>
<feature type="domain" description="Endonuclease NucS C-terminal" evidence="2">
    <location>
        <begin position="104"/>
        <end position="160"/>
    </location>
</feature>
<keyword evidence="4" id="KW-1185">Reference proteome</keyword>
<evidence type="ECO:0000313" key="3">
    <source>
        <dbReference type="EMBL" id="RLQ82612.1"/>
    </source>
</evidence>
<evidence type="ECO:0000256" key="1">
    <source>
        <dbReference type="SAM" id="MobiDB-lite"/>
    </source>
</evidence>
<comment type="caution">
    <text evidence="3">The sequence shown here is derived from an EMBL/GenBank/DDBJ whole genome shotgun (WGS) entry which is preliminary data.</text>
</comment>
<dbReference type="EMBL" id="RCWJ01000003">
    <property type="protein sequence ID" value="RLQ82612.1"/>
    <property type="molecule type" value="Genomic_DNA"/>
</dbReference>
<name>A0A3L7IZY4_9MICO</name>
<dbReference type="GO" id="GO:0003676">
    <property type="term" value="F:nucleic acid binding"/>
    <property type="evidence" value="ECO:0007669"/>
    <property type="project" value="InterPro"/>
</dbReference>
<dbReference type="Gene3D" id="3.40.1350.10">
    <property type="match status" value="1"/>
</dbReference>
<dbReference type="Proteomes" id="UP000282460">
    <property type="component" value="Unassembled WGS sequence"/>
</dbReference>
<evidence type="ECO:0000259" key="2">
    <source>
        <dbReference type="Pfam" id="PF01939"/>
    </source>
</evidence>
<dbReference type="InterPro" id="IPR048301">
    <property type="entry name" value="NucS_C"/>
</dbReference>
<feature type="region of interest" description="Disordered" evidence="1">
    <location>
        <begin position="40"/>
        <end position="61"/>
    </location>
</feature>